<dbReference type="PANTHER" id="PTHR12811:SF0">
    <property type="entry name" value="VACUOLAR PROTEIN SORTING-ASSOCIATED PROTEIN 16 HOMOLOG"/>
    <property type="match status" value="1"/>
</dbReference>
<comment type="similarity">
    <text evidence="1 2">Belongs to the VPS16 family.</text>
</comment>
<dbReference type="OrthoDB" id="1792at2759"/>
<dbReference type="Gene3D" id="2.130.10.10">
    <property type="entry name" value="YVTN repeat-like/Quinoprotein amine dehydrogenase"/>
    <property type="match status" value="1"/>
</dbReference>
<accession>N1PW95</accession>
<protein>
    <recommendedName>
        <fullName evidence="2">Probable vacuolar protein sorting-associated protein 16 homolog</fullName>
    </recommendedName>
</protein>
<dbReference type="PANTHER" id="PTHR12811">
    <property type="entry name" value="VACUOLAR PROTEIN SORTING VPS16"/>
    <property type="match status" value="1"/>
</dbReference>
<dbReference type="GO" id="GO:0016197">
    <property type="term" value="P:endosomal transport"/>
    <property type="evidence" value="ECO:0007669"/>
    <property type="project" value="TreeGrafter"/>
</dbReference>
<dbReference type="GO" id="GO:0042144">
    <property type="term" value="P:vacuole fusion, non-autophagic"/>
    <property type="evidence" value="ECO:0007669"/>
    <property type="project" value="TreeGrafter"/>
</dbReference>
<dbReference type="SUPFAM" id="SSF50978">
    <property type="entry name" value="WD40 repeat-like"/>
    <property type="match status" value="1"/>
</dbReference>
<reference evidence="5 6" key="2">
    <citation type="journal article" date="2012" name="PLoS Pathog.">
        <title>Diverse lifestyles and strategies of plant pathogenesis encoded in the genomes of eighteen Dothideomycetes fungi.</title>
        <authorList>
            <person name="Ohm R.A."/>
            <person name="Feau N."/>
            <person name="Henrissat B."/>
            <person name="Schoch C.L."/>
            <person name="Horwitz B.A."/>
            <person name="Barry K.W."/>
            <person name="Condon B.J."/>
            <person name="Copeland A.C."/>
            <person name="Dhillon B."/>
            <person name="Glaser F."/>
            <person name="Hesse C.N."/>
            <person name="Kosti I."/>
            <person name="LaButti K."/>
            <person name="Lindquist E.A."/>
            <person name="Lucas S."/>
            <person name="Salamov A.A."/>
            <person name="Bradshaw R.E."/>
            <person name="Ciuffetti L."/>
            <person name="Hamelin R.C."/>
            <person name="Kema G.H.J."/>
            <person name="Lawrence C."/>
            <person name="Scott J.A."/>
            <person name="Spatafora J.W."/>
            <person name="Turgeon B.G."/>
            <person name="de Wit P.J.G.M."/>
            <person name="Zhong S."/>
            <person name="Goodwin S.B."/>
            <person name="Grigoriev I.V."/>
        </authorList>
    </citation>
    <scope>NUCLEOTIDE SEQUENCE [LARGE SCALE GENOMIC DNA]</scope>
    <source>
        <strain evidence="6">NZE10 / CBS 128990</strain>
    </source>
</reference>
<dbReference type="InterPro" id="IPR006926">
    <property type="entry name" value="Vps16_N"/>
</dbReference>
<organism evidence="5 6">
    <name type="scientific">Dothistroma septosporum (strain NZE10 / CBS 128990)</name>
    <name type="common">Red band needle blight fungus</name>
    <name type="synonym">Mycosphaerella pini</name>
    <dbReference type="NCBI Taxonomy" id="675120"/>
    <lineage>
        <taxon>Eukaryota</taxon>
        <taxon>Fungi</taxon>
        <taxon>Dikarya</taxon>
        <taxon>Ascomycota</taxon>
        <taxon>Pezizomycotina</taxon>
        <taxon>Dothideomycetes</taxon>
        <taxon>Dothideomycetidae</taxon>
        <taxon>Mycosphaerellales</taxon>
        <taxon>Mycosphaerellaceae</taxon>
        <taxon>Dothistroma</taxon>
    </lineage>
</organism>
<proteinExistence type="inferred from homology"/>
<keyword evidence="2" id="KW-0813">Transport</keyword>
<reference evidence="6" key="1">
    <citation type="journal article" date="2012" name="PLoS Genet.">
        <title>The genomes of the fungal plant pathogens Cladosporium fulvum and Dothistroma septosporum reveal adaptation to different hosts and lifestyles but also signatures of common ancestry.</title>
        <authorList>
            <person name="de Wit P.J.G.M."/>
            <person name="van der Burgt A."/>
            <person name="Oekmen B."/>
            <person name="Stergiopoulos I."/>
            <person name="Abd-Elsalam K.A."/>
            <person name="Aerts A.L."/>
            <person name="Bahkali A.H."/>
            <person name="Beenen H.G."/>
            <person name="Chettri P."/>
            <person name="Cox M.P."/>
            <person name="Datema E."/>
            <person name="de Vries R.P."/>
            <person name="Dhillon B."/>
            <person name="Ganley A.R."/>
            <person name="Griffiths S.A."/>
            <person name="Guo Y."/>
            <person name="Hamelin R.C."/>
            <person name="Henrissat B."/>
            <person name="Kabir M.S."/>
            <person name="Jashni M.K."/>
            <person name="Kema G."/>
            <person name="Klaubauf S."/>
            <person name="Lapidus A."/>
            <person name="Levasseur A."/>
            <person name="Lindquist E."/>
            <person name="Mehrabi R."/>
            <person name="Ohm R.A."/>
            <person name="Owen T.J."/>
            <person name="Salamov A."/>
            <person name="Schwelm A."/>
            <person name="Schijlen E."/>
            <person name="Sun H."/>
            <person name="van den Burg H.A."/>
            <person name="van Ham R.C.H.J."/>
            <person name="Zhang S."/>
            <person name="Goodwin S.B."/>
            <person name="Grigoriev I.V."/>
            <person name="Collemare J."/>
            <person name="Bradshaw R.E."/>
        </authorList>
    </citation>
    <scope>NUCLEOTIDE SEQUENCE [LARGE SCALE GENOMIC DNA]</scope>
    <source>
        <strain evidence="6">NZE10 / CBS 128990</strain>
    </source>
</reference>
<evidence type="ECO:0000313" key="6">
    <source>
        <dbReference type="Proteomes" id="UP000016933"/>
    </source>
</evidence>
<dbReference type="Gene3D" id="1.10.150.780">
    <property type="entry name" value="Vps16, C-terminal region"/>
    <property type="match status" value="1"/>
</dbReference>
<dbReference type="Pfam" id="PF04841">
    <property type="entry name" value="Vps16_N"/>
    <property type="match status" value="1"/>
</dbReference>
<dbReference type="InterPro" id="IPR016534">
    <property type="entry name" value="VPS16"/>
</dbReference>
<dbReference type="InterPro" id="IPR006925">
    <property type="entry name" value="Vps16_C"/>
</dbReference>
<sequence>MSKPLAPRANWERIGDRFYRKIQLYDNLFDPDLELENYTVTGAPYSGAVALRRDESHIYSLRGSQAIKSTIDTYSCAGKLIRQIPWDTGSIKSVGWSEEERLLIVTDDGTVRVYADLQDDFAQFSLGHGAEEHGVQSCKFWSTGFVALLGNNSVVVVARYDEPRPQLLTSAPPGDVHSWTLIPPEYTSSRSVEVLLAIDKTVYVVDAVEAEDRGLEAGPFRHIRVSPNGKFIALYTDDGKVWVISADFQERFSEYDTKARTPPKDMEWCGDNAVAIAWEDEVHLIGPHGAAWKLQDYTSFVHLLPDVDGLRIMNNDVCEFLQKVDPDTTEEVFKLGSDAPAAVLLDAIEQLENKSPKADDNIQLIRQNLDEAVDVCVRAAGKEYSIHWQKQLLKAASFGKSVLELYNSDDFVDMTEALRVLNAVRFFEVGLPLSYEQYIRLTPERLIQRLVNRQEYLLALKISEYLHLPSDRIYVSWARQKVCGSSASEDSICAEIVRKLNGKRGVSFEEVARASYNEGRHDLATRLLEHEPRAGKQVPLLLSIGEESIALDKAIESGDTDLVFYVLLSLKKKIPLSSFFRTINSRPMATAIVEASAIDQDQELLKDFYYQDDRRLDGANLLISEALAASDVGPANDKLKMAAKLLRDSKEFAPQVTAIEESQKLLRLQEHFEKELSDRYVGLSINATLSKLIKTGNMKRSSKLQSEFKVTDKTYWWVRLRALVSRRDWRELEEISKNKKSPIGWEASPLSLPFFNEILGAGNPKVASVFIPKCTSLTPAERIEMWVKCGLVTRAAEEALKARDRAALDELRTKASGQGVLEIDRMIAQLQKGR</sequence>
<dbReference type="EMBL" id="KB446536">
    <property type="protein sequence ID" value="EME47796.1"/>
    <property type="molecule type" value="Genomic_DNA"/>
</dbReference>
<dbReference type="OMA" id="WCGDDCL"/>
<dbReference type="GO" id="GO:0030897">
    <property type="term" value="C:HOPS complex"/>
    <property type="evidence" value="ECO:0007669"/>
    <property type="project" value="TreeGrafter"/>
</dbReference>
<dbReference type="AlphaFoldDB" id="N1PW95"/>
<evidence type="ECO:0000259" key="4">
    <source>
        <dbReference type="Pfam" id="PF04841"/>
    </source>
</evidence>
<dbReference type="InterPro" id="IPR015943">
    <property type="entry name" value="WD40/YVTN_repeat-like_dom_sf"/>
</dbReference>
<gene>
    <name evidence="5" type="ORF">DOTSEDRAFT_78000</name>
</gene>
<dbReference type="Proteomes" id="UP000016933">
    <property type="component" value="Unassembled WGS sequence"/>
</dbReference>
<dbReference type="GO" id="GO:0006886">
    <property type="term" value="P:intracellular protein transport"/>
    <property type="evidence" value="ECO:0007669"/>
    <property type="project" value="InterPro"/>
</dbReference>
<dbReference type="Pfam" id="PF04840">
    <property type="entry name" value="Vps16_C"/>
    <property type="match status" value="1"/>
</dbReference>
<feature type="domain" description="Vps16 C-terminal" evidence="3">
    <location>
        <begin position="506"/>
        <end position="815"/>
    </location>
</feature>
<feature type="domain" description="Vps16 N-terminal" evidence="4">
    <location>
        <begin position="8"/>
        <end position="413"/>
    </location>
</feature>
<dbReference type="InterPro" id="IPR036322">
    <property type="entry name" value="WD40_repeat_dom_sf"/>
</dbReference>
<keyword evidence="6" id="KW-1185">Reference proteome</keyword>
<comment type="function">
    <text evidence="2">Essential for vacuolar protein sorting. Required for vacuole biogenesis, stability and to maintain vacuole morphology.</text>
</comment>
<evidence type="ECO:0000259" key="3">
    <source>
        <dbReference type="Pfam" id="PF04840"/>
    </source>
</evidence>
<dbReference type="GO" id="GO:0005768">
    <property type="term" value="C:endosome"/>
    <property type="evidence" value="ECO:0007669"/>
    <property type="project" value="TreeGrafter"/>
</dbReference>
<dbReference type="InterPro" id="IPR038132">
    <property type="entry name" value="Vps16_C_sf"/>
</dbReference>
<dbReference type="STRING" id="675120.N1PW95"/>
<dbReference type="GO" id="GO:0003779">
    <property type="term" value="F:actin binding"/>
    <property type="evidence" value="ECO:0007669"/>
    <property type="project" value="TreeGrafter"/>
</dbReference>
<evidence type="ECO:0000256" key="1">
    <source>
        <dbReference type="ARBA" id="ARBA00009250"/>
    </source>
</evidence>
<evidence type="ECO:0000256" key="2">
    <source>
        <dbReference type="PIRNR" id="PIRNR007949"/>
    </source>
</evidence>
<evidence type="ECO:0000313" key="5">
    <source>
        <dbReference type="EMBL" id="EME47796.1"/>
    </source>
</evidence>
<dbReference type="eggNOG" id="KOG2280">
    <property type="taxonomic scope" value="Eukaryota"/>
</dbReference>
<dbReference type="HOGENOM" id="CLU_008909_1_0_1"/>
<name>N1PW95_DOTSN</name>
<keyword evidence="2" id="KW-0653">Protein transport</keyword>
<dbReference type="PIRSF" id="PIRSF007949">
    <property type="entry name" value="VPS16"/>
    <property type="match status" value="1"/>
</dbReference>